<dbReference type="InterPro" id="IPR029016">
    <property type="entry name" value="GAF-like_dom_sf"/>
</dbReference>
<keyword evidence="4" id="KW-0597">Phosphoprotein</keyword>
<dbReference type="Gene3D" id="3.30.565.10">
    <property type="entry name" value="Histidine kinase-like ATPase, C-terminal domain"/>
    <property type="match status" value="1"/>
</dbReference>
<comment type="subcellular location">
    <subcellularLocation>
        <location evidence="2">Cell membrane</location>
    </subcellularLocation>
</comment>
<proteinExistence type="predicted"/>
<dbReference type="GO" id="GO:0030295">
    <property type="term" value="F:protein kinase activator activity"/>
    <property type="evidence" value="ECO:0007669"/>
    <property type="project" value="TreeGrafter"/>
</dbReference>
<dbReference type="InterPro" id="IPR036890">
    <property type="entry name" value="HATPase_C_sf"/>
</dbReference>
<dbReference type="RefSeq" id="WP_123232590.1">
    <property type="nucleotide sequence ID" value="NZ_RJSG01000001.1"/>
</dbReference>
<dbReference type="PANTHER" id="PTHR42878:SF15">
    <property type="entry name" value="BACTERIOPHYTOCHROME"/>
    <property type="match status" value="1"/>
</dbReference>
<protein>
    <recommendedName>
        <fullName evidence="8">Sensor-like histidine kinase SenX3</fullName>
        <ecNumber evidence="3">2.7.13.3</ecNumber>
    </recommendedName>
</protein>
<reference evidence="10 11" key="1">
    <citation type="submission" date="2018-11" db="EMBL/GenBank/DDBJ databases">
        <authorList>
            <person name="Li F."/>
        </authorList>
    </citation>
    <scope>NUCLEOTIDE SEQUENCE [LARGE SCALE GENOMIC DNA]</scope>
    <source>
        <strain evidence="10 11">KIS18-7</strain>
    </source>
</reference>
<keyword evidence="11" id="KW-1185">Reference proteome</keyword>
<dbReference type="CDD" id="cd00082">
    <property type="entry name" value="HisKA"/>
    <property type="match status" value="1"/>
</dbReference>
<organism evidence="10 11">
    <name type="scientific">Nocardioides marmorisolisilvae</name>
    <dbReference type="NCBI Taxonomy" id="1542737"/>
    <lineage>
        <taxon>Bacteria</taxon>
        <taxon>Bacillati</taxon>
        <taxon>Actinomycetota</taxon>
        <taxon>Actinomycetes</taxon>
        <taxon>Propionibacteriales</taxon>
        <taxon>Nocardioidaceae</taxon>
        <taxon>Nocardioides</taxon>
    </lineage>
</organism>
<evidence type="ECO:0000256" key="3">
    <source>
        <dbReference type="ARBA" id="ARBA00012438"/>
    </source>
</evidence>
<evidence type="ECO:0000259" key="9">
    <source>
        <dbReference type="PROSITE" id="PS50109"/>
    </source>
</evidence>
<evidence type="ECO:0000256" key="7">
    <source>
        <dbReference type="ARBA" id="ARBA00023012"/>
    </source>
</evidence>
<dbReference type="InterPro" id="IPR003594">
    <property type="entry name" value="HATPase_dom"/>
</dbReference>
<comment type="caution">
    <text evidence="10">The sequence shown here is derived from an EMBL/GenBank/DDBJ whole genome shotgun (WGS) entry which is preliminary data.</text>
</comment>
<dbReference type="GO" id="GO:0007234">
    <property type="term" value="P:osmosensory signaling via phosphorelay pathway"/>
    <property type="evidence" value="ECO:0007669"/>
    <property type="project" value="TreeGrafter"/>
</dbReference>
<dbReference type="GO" id="GO:0000156">
    <property type="term" value="F:phosphorelay response regulator activity"/>
    <property type="evidence" value="ECO:0007669"/>
    <property type="project" value="TreeGrafter"/>
</dbReference>
<dbReference type="InterPro" id="IPR003661">
    <property type="entry name" value="HisK_dim/P_dom"/>
</dbReference>
<evidence type="ECO:0000256" key="1">
    <source>
        <dbReference type="ARBA" id="ARBA00000085"/>
    </source>
</evidence>
<dbReference type="InterPro" id="IPR004358">
    <property type="entry name" value="Sig_transdc_His_kin-like_C"/>
</dbReference>
<dbReference type="SMART" id="SM00387">
    <property type="entry name" value="HATPase_c"/>
    <property type="match status" value="1"/>
</dbReference>
<keyword evidence="7" id="KW-0902">Two-component regulatory system</keyword>
<dbReference type="OrthoDB" id="23692at2"/>
<dbReference type="GO" id="GO:0000155">
    <property type="term" value="F:phosphorelay sensor kinase activity"/>
    <property type="evidence" value="ECO:0007669"/>
    <property type="project" value="InterPro"/>
</dbReference>
<dbReference type="InterPro" id="IPR003018">
    <property type="entry name" value="GAF"/>
</dbReference>
<dbReference type="AlphaFoldDB" id="A0A3N0E0S3"/>
<dbReference type="Gene3D" id="3.30.450.40">
    <property type="match status" value="1"/>
</dbReference>
<dbReference type="EC" id="2.7.13.3" evidence="3"/>
<dbReference type="SMART" id="SM00065">
    <property type="entry name" value="GAF"/>
    <property type="match status" value="1"/>
</dbReference>
<dbReference type="SUPFAM" id="SSF47384">
    <property type="entry name" value="Homodimeric domain of signal transducing histidine kinase"/>
    <property type="match status" value="1"/>
</dbReference>
<keyword evidence="6" id="KW-0418">Kinase</keyword>
<evidence type="ECO:0000256" key="5">
    <source>
        <dbReference type="ARBA" id="ARBA00022679"/>
    </source>
</evidence>
<evidence type="ECO:0000313" key="11">
    <source>
        <dbReference type="Proteomes" id="UP000277094"/>
    </source>
</evidence>
<dbReference type="GO" id="GO:0005886">
    <property type="term" value="C:plasma membrane"/>
    <property type="evidence" value="ECO:0007669"/>
    <property type="project" value="UniProtKB-SubCell"/>
</dbReference>
<dbReference type="InterPro" id="IPR050351">
    <property type="entry name" value="BphY/WalK/GraS-like"/>
</dbReference>
<comment type="catalytic activity">
    <reaction evidence="1">
        <text>ATP + protein L-histidine = ADP + protein N-phospho-L-histidine.</text>
        <dbReference type="EC" id="2.7.13.3"/>
    </reaction>
</comment>
<evidence type="ECO:0000256" key="8">
    <source>
        <dbReference type="ARBA" id="ARBA00039401"/>
    </source>
</evidence>
<dbReference type="Pfam" id="PF13185">
    <property type="entry name" value="GAF_2"/>
    <property type="match status" value="1"/>
</dbReference>
<evidence type="ECO:0000313" key="10">
    <source>
        <dbReference type="EMBL" id="RNL81386.1"/>
    </source>
</evidence>
<dbReference type="Gene3D" id="1.10.287.130">
    <property type="match status" value="1"/>
</dbReference>
<evidence type="ECO:0000256" key="2">
    <source>
        <dbReference type="ARBA" id="ARBA00004236"/>
    </source>
</evidence>
<dbReference type="Proteomes" id="UP000277094">
    <property type="component" value="Unassembled WGS sequence"/>
</dbReference>
<accession>A0A3N0E0S3</accession>
<feature type="domain" description="Histidine kinase" evidence="9">
    <location>
        <begin position="202"/>
        <end position="415"/>
    </location>
</feature>
<dbReference type="SMART" id="SM00388">
    <property type="entry name" value="HisKA"/>
    <property type="match status" value="1"/>
</dbReference>
<dbReference type="PANTHER" id="PTHR42878">
    <property type="entry name" value="TWO-COMPONENT HISTIDINE KINASE"/>
    <property type="match status" value="1"/>
</dbReference>
<dbReference type="InterPro" id="IPR005467">
    <property type="entry name" value="His_kinase_dom"/>
</dbReference>
<dbReference type="SUPFAM" id="SSF55781">
    <property type="entry name" value="GAF domain-like"/>
    <property type="match status" value="1"/>
</dbReference>
<dbReference type="PROSITE" id="PS50109">
    <property type="entry name" value="HIS_KIN"/>
    <property type="match status" value="1"/>
</dbReference>
<evidence type="ECO:0000256" key="6">
    <source>
        <dbReference type="ARBA" id="ARBA00022777"/>
    </source>
</evidence>
<dbReference type="InterPro" id="IPR036097">
    <property type="entry name" value="HisK_dim/P_sf"/>
</dbReference>
<dbReference type="SUPFAM" id="SSF55874">
    <property type="entry name" value="ATPase domain of HSP90 chaperone/DNA topoisomerase II/histidine kinase"/>
    <property type="match status" value="1"/>
</dbReference>
<dbReference type="PRINTS" id="PR00344">
    <property type="entry name" value="BCTRLSENSOR"/>
</dbReference>
<dbReference type="EMBL" id="RJSG01000001">
    <property type="protein sequence ID" value="RNL81386.1"/>
    <property type="molecule type" value="Genomic_DNA"/>
</dbReference>
<keyword evidence="5" id="KW-0808">Transferase</keyword>
<sequence>MTAELVEQPAIPTDDALSVATLRRLVKAVTDLAAARDITAIVDIVRHAARELVNADGATFVLRDREQCYYVDEDAIEPLWRGMRFPLEACISGWAMLNKEQVVIPDIYVDPRIPHEAYRPTFVQSLTMTPIRTSEPVGSIGTYWAESHVATAAEAEVLQALADSTAVALESVRVLHHLEEAVAERTFELETSRADLAAFAQVAAHDLKSPLSTIAGNAELVTMIDGPQLSEEGTRALETLTRTALRMGGLVDAVLSYSTAANAEIDGDEFDVNDLVTDVLSDLGGLIEQRGAVVEVAELPLAFGSKDLLARVLQNLVSNAIQYGDPEAPVVRIEGTQSRSTIRISVSDNGDGVPMEERGQIFDMLTRGSAGARSKGSGIGLAFARRVALRHGGSLRIGDAAGGGARFTLVLPVRDVTDELAAFADLESA</sequence>
<evidence type="ECO:0000256" key="4">
    <source>
        <dbReference type="ARBA" id="ARBA00022553"/>
    </source>
</evidence>
<name>A0A3N0E0S3_9ACTN</name>
<gene>
    <name evidence="10" type="ORF">EFL95_03340</name>
</gene>
<dbReference type="Pfam" id="PF00512">
    <property type="entry name" value="HisKA"/>
    <property type="match status" value="1"/>
</dbReference>
<dbReference type="Pfam" id="PF02518">
    <property type="entry name" value="HATPase_c"/>
    <property type="match status" value="1"/>
</dbReference>